<protein>
    <recommendedName>
        <fullName evidence="3">Phospholipase B-like</fullName>
    </recommendedName>
</protein>
<accession>A0ABN9PJB8</accession>
<evidence type="ECO:0008006" key="3">
    <source>
        <dbReference type="Google" id="ProtNLM"/>
    </source>
</evidence>
<comment type="caution">
    <text evidence="1">The sequence shown here is derived from an EMBL/GenBank/DDBJ whole genome shotgun (WGS) entry which is preliminary data.</text>
</comment>
<sequence>RKGGLAAAAAAATGGAAAASQARAGQGPGSGAATVELILSALTPLGVPQEPMEDDVKEQIRRCEDVARFLQEQRDFWMEQAAWWHHFRGTADYSSRGHVIV</sequence>
<evidence type="ECO:0000313" key="2">
    <source>
        <dbReference type="Proteomes" id="UP001189429"/>
    </source>
</evidence>
<proteinExistence type="predicted"/>
<dbReference type="Proteomes" id="UP001189429">
    <property type="component" value="Unassembled WGS sequence"/>
</dbReference>
<name>A0ABN9PJB8_9DINO</name>
<feature type="non-terminal residue" evidence="1">
    <location>
        <position position="101"/>
    </location>
</feature>
<reference evidence="1" key="1">
    <citation type="submission" date="2023-10" db="EMBL/GenBank/DDBJ databases">
        <authorList>
            <person name="Chen Y."/>
            <person name="Shah S."/>
            <person name="Dougan E. K."/>
            <person name="Thang M."/>
            <person name="Chan C."/>
        </authorList>
    </citation>
    <scope>NUCLEOTIDE SEQUENCE [LARGE SCALE GENOMIC DNA]</scope>
</reference>
<dbReference type="EMBL" id="CAUYUJ010000859">
    <property type="protein sequence ID" value="CAK0792900.1"/>
    <property type="molecule type" value="Genomic_DNA"/>
</dbReference>
<feature type="non-terminal residue" evidence="1">
    <location>
        <position position="1"/>
    </location>
</feature>
<keyword evidence="2" id="KW-1185">Reference proteome</keyword>
<gene>
    <name evidence="1" type="ORF">PCOR1329_LOCUS3348</name>
</gene>
<evidence type="ECO:0000313" key="1">
    <source>
        <dbReference type="EMBL" id="CAK0792900.1"/>
    </source>
</evidence>
<organism evidence="1 2">
    <name type="scientific">Prorocentrum cordatum</name>
    <dbReference type="NCBI Taxonomy" id="2364126"/>
    <lineage>
        <taxon>Eukaryota</taxon>
        <taxon>Sar</taxon>
        <taxon>Alveolata</taxon>
        <taxon>Dinophyceae</taxon>
        <taxon>Prorocentrales</taxon>
        <taxon>Prorocentraceae</taxon>
        <taxon>Prorocentrum</taxon>
    </lineage>
</organism>